<protein>
    <submittedName>
        <fullName evidence="3">Uncharacterized protein</fullName>
    </submittedName>
</protein>
<sequence length="164" mass="18729">MLDISARIGGPPTIRVQKNTKEFLDFSRLKGPPELPLAPWDLQRLLEYVRVNYKNPAIEIAQNGFPLLTSTGRNDTKRVEYLKVYIESLLTSIRMGSNLRGDFVWSFMDCFKLLFEYTLSTVSTKSTSMTRIGKGTPNFQLSGALPSLQNMERKESRLAIKYNE</sequence>
<accession>A0A7J7MWJ3</accession>
<dbReference type="InterPro" id="IPR017853">
    <property type="entry name" value="GH"/>
</dbReference>
<evidence type="ECO:0000313" key="4">
    <source>
        <dbReference type="Proteomes" id="UP000541444"/>
    </source>
</evidence>
<dbReference type="EMBL" id="JACGCM010001193">
    <property type="protein sequence ID" value="KAF6159309.1"/>
    <property type="molecule type" value="Genomic_DNA"/>
</dbReference>
<evidence type="ECO:0000256" key="2">
    <source>
        <dbReference type="RuleBase" id="RU003690"/>
    </source>
</evidence>
<proteinExistence type="inferred from homology"/>
<dbReference type="SUPFAM" id="SSF51445">
    <property type="entry name" value="(Trans)glycosidases"/>
    <property type="match status" value="1"/>
</dbReference>
<name>A0A7J7MWJ3_9MAGN</name>
<dbReference type="InterPro" id="IPR001360">
    <property type="entry name" value="Glyco_hydro_1"/>
</dbReference>
<dbReference type="Proteomes" id="UP000541444">
    <property type="component" value="Unassembled WGS sequence"/>
</dbReference>
<dbReference type="Pfam" id="PF00232">
    <property type="entry name" value="Glyco_hydro_1"/>
    <property type="match status" value="1"/>
</dbReference>
<dbReference type="PANTHER" id="PTHR10353:SF29">
    <property type="entry name" value="BETA-GLUCOSIDASE 11"/>
    <property type="match status" value="1"/>
</dbReference>
<evidence type="ECO:0000313" key="3">
    <source>
        <dbReference type="EMBL" id="KAF6159309.1"/>
    </source>
</evidence>
<dbReference type="AlphaFoldDB" id="A0A7J7MWJ3"/>
<evidence type="ECO:0000256" key="1">
    <source>
        <dbReference type="ARBA" id="ARBA00010838"/>
    </source>
</evidence>
<gene>
    <name evidence="3" type="ORF">GIB67_032080</name>
</gene>
<reference evidence="3 4" key="1">
    <citation type="journal article" date="2020" name="IScience">
        <title>Genome Sequencing of the Endangered Kingdonia uniflora (Circaeasteraceae, Ranunculales) Reveals Potential Mechanisms of Evolutionary Specialization.</title>
        <authorList>
            <person name="Sun Y."/>
            <person name="Deng T."/>
            <person name="Zhang A."/>
            <person name="Moore M.J."/>
            <person name="Landis J.B."/>
            <person name="Lin N."/>
            <person name="Zhang H."/>
            <person name="Zhang X."/>
            <person name="Huang J."/>
            <person name="Zhang X."/>
            <person name="Sun H."/>
            <person name="Wang H."/>
        </authorList>
    </citation>
    <scope>NUCLEOTIDE SEQUENCE [LARGE SCALE GENOMIC DNA]</scope>
    <source>
        <strain evidence="3">TB1705</strain>
        <tissue evidence="3">Leaf</tissue>
    </source>
</reference>
<dbReference type="Gene3D" id="3.20.20.80">
    <property type="entry name" value="Glycosidases"/>
    <property type="match status" value="1"/>
</dbReference>
<organism evidence="3 4">
    <name type="scientific">Kingdonia uniflora</name>
    <dbReference type="NCBI Taxonomy" id="39325"/>
    <lineage>
        <taxon>Eukaryota</taxon>
        <taxon>Viridiplantae</taxon>
        <taxon>Streptophyta</taxon>
        <taxon>Embryophyta</taxon>
        <taxon>Tracheophyta</taxon>
        <taxon>Spermatophyta</taxon>
        <taxon>Magnoliopsida</taxon>
        <taxon>Ranunculales</taxon>
        <taxon>Circaeasteraceae</taxon>
        <taxon>Kingdonia</taxon>
    </lineage>
</organism>
<dbReference type="GO" id="GO:0008422">
    <property type="term" value="F:beta-glucosidase activity"/>
    <property type="evidence" value="ECO:0007669"/>
    <property type="project" value="TreeGrafter"/>
</dbReference>
<keyword evidence="4" id="KW-1185">Reference proteome</keyword>
<comment type="caution">
    <text evidence="3">The sequence shown here is derived from an EMBL/GenBank/DDBJ whole genome shotgun (WGS) entry which is preliminary data.</text>
</comment>
<dbReference type="OrthoDB" id="65569at2759"/>
<dbReference type="PANTHER" id="PTHR10353">
    <property type="entry name" value="GLYCOSYL HYDROLASE"/>
    <property type="match status" value="1"/>
</dbReference>
<comment type="similarity">
    <text evidence="1 2">Belongs to the glycosyl hydrolase 1 family.</text>
</comment>
<dbReference type="GO" id="GO:0005975">
    <property type="term" value="P:carbohydrate metabolic process"/>
    <property type="evidence" value="ECO:0007669"/>
    <property type="project" value="InterPro"/>
</dbReference>